<keyword evidence="1" id="KW-0472">Membrane</keyword>
<comment type="caution">
    <text evidence="3">The sequence shown here is derived from an EMBL/GenBank/DDBJ whole genome shotgun (WGS) entry which is preliminary data.</text>
</comment>
<evidence type="ECO:0000259" key="2">
    <source>
        <dbReference type="Pfam" id="PF07715"/>
    </source>
</evidence>
<dbReference type="InterPro" id="IPR018247">
    <property type="entry name" value="EF_Hand_1_Ca_BS"/>
</dbReference>
<gene>
    <name evidence="3" type="ORF">HMPREF0663_10052</name>
</gene>
<dbReference type="FunFam" id="2.170.130.10:FF:000003">
    <property type="entry name" value="SusC/RagA family TonB-linked outer membrane protein"/>
    <property type="match status" value="1"/>
</dbReference>
<dbReference type="HOGENOM" id="CLU_004317_1_0_10"/>
<dbReference type="RefSeq" id="WP_004368697.1">
    <property type="nucleotide sequence ID" value="NZ_GL833119.1"/>
</dbReference>
<keyword evidence="1" id="KW-0998">Cell outer membrane</keyword>
<dbReference type="NCBIfam" id="TIGR04056">
    <property type="entry name" value="OMP_RagA_SusC"/>
    <property type="match status" value="1"/>
</dbReference>
<dbReference type="GO" id="GO:0009279">
    <property type="term" value="C:cell outer membrane"/>
    <property type="evidence" value="ECO:0007669"/>
    <property type="project" value="UniProtKB-SubCell"/>
</dbReference>
<keyword evidence="1" id="KW-1134">Transmembrane beta strand</keyword>
<keyword evidence="1" id="KW-0812">Transmembrane</keyword>
<proteinExistence type="inferred from homology"/>
<dbReference type="NCBIfam" id="TIGR04057">
    <property type="entry name" value="SusC_RagA_signa"/>
    <property type="match status" value="1"/>
</dbReference>
<dbReference type="InterPro" id="IPR023997">
    <property type="entry name" value="TonB-dep_OMP_SusC/RagA_CS"/>
</dbReference>
<dbReference type="InterPro" id="IPR039426">
    <property type="entry name" value="TonB-dep_rcpt-like"/>
</dbReference>
<dbReference type="EMBL" id="AEPE02000002">
    <property type="protein sequence ID" value="EFZ37683.1"/>
    <property type="molecule type" value="Genomic_DNA"/>
</dbReference>
<dbReference type="PROSITE" id="PS00018">
    <property type="entry name" value="EF_HAND_1"/>
    <property type="match status" value="1"/>
</dbReference>
<reference evidence="3" key="1">
    <citation type="submission" date="2011-01" db="EMBL/GenBank/DDBJ databases">
        <authorList>
            <person name="Muzny D."/>
            <person name="Qin X."/>
            <person name="Buhay C."/>
            <person name="Dugan-Rocha S."/>
            <person name="Ding Y."/>
            <person name="Chen G."/>
            <person name="Hawes A."/>
            <person name="Holder M."/>
            <person name="Jhangiani S."/>
            <person name="Johnson A."/>
            <person name="Khan Z."/>
            <person name="Li Z."/>
            <person name="Liu W."/>
            <person name="Liu X."/>
            <person name="Perez L."/>
            <person name="Shen H."/>
            <person name="Wang Q."/>
            <person name="Watt J."/>
            <person name="Xi L."/>
            <person name="Xin Y."/>
            <person name="Zhou J."/>
            <person name="Deng J."/>
            <person name="Jiang H."/>
            <person name="Liu Y."/>
            <person name="Qu J."/>
            <person name="Song X.-Z."/>
            <person name="Zhang L."/>
            <person name="Villasana D."/>
            <person name="Johnson A."/>
            <person name="Liu J."/>
            <person name="Liyanage D."/>
            <person name="Lorensuhewa L."/>
            <person name="Robinson T."/>
            <person name="Song A."/>
            <person name="Song B.-B."/>
            <person name="Dinh H."/>
            <person name="Thornton R."/>
            <person name="Coyle M."/>
            <person name="Francisco L."/>
            <person name="Jackson L."/>
            <person name="Javaid M."/>
            <person name="Korchina V."/>
            <person name="Kovar C."/>
            <person name="Mata R."/>
            <person name="Mathew T."/>
            <person name="Ngo R."/>
            <person name="Nguyen L."/>
            <person name="Nguyen N."/>
            <person name="Okwuonu G."/>
            <person name="Ongeri F."/>
            <person name="Pham C."/>
            <person name="Simmons D."/>
            <person name="Wilczek-Boney K."/>
            <person name="Hale W."/>
            <person name="Jakkamsetti A."/>
            <person name="Pham P."/>
            <person name="Ruth R."/>
            <person name="San Lucas F."/>
            <person name="Warren J."/>
            <person name="Zhang J."/>
            <person name="Zhao Z."/>
            <person name="Zhou C."/>
            <person name="Zhu D."/>
            <person name="Lee S."/>
            <person name="Bess C."/>
            <person name="Blankenburg K."/>
            <person name="Forbes L."/>
            <person name="Fu Q."/>
            <person name="Gubbala S."/>
            <person name="Hirani K."/>
            <person name="Jayaseelan J.C."/>
            <person name="Lara F."/>
            <person name="Munidasa M."/>
            <person name="Palculict T."/>
            <person name="Patil S."/>
            <person name="Pu L.-L."/>
            <person name="Saada N."/>
            <person name="Tang L."/>
            <person name="Weissenberger G."/>
            <person name="Zhu Y."/>
            <person name="Hemphill L."/>
            <person name="Shang Y."/>
            <person name="Youmans B."/>
            <person name="Ayvaz T."/>
            <person name="Ross M."/>
            <person name="Santibanez J."/>
            <person name="Aqrawi P."/>
            <person name="Gross S."/>
            <person name="Joshi V."/>
            <person name="Fowler G."/>
            <person name="Nazareth L."/>
            <person name="Reid J."/>
            <person name="Worley K."/>
            <person name="Petrosino J."/>
            <person name="Highlander S."/>
            <person name="Gibbs R."/>
        </authorList>
    </citation>
    <scope>NUCLEOTIDE SEQUENCE [LARGE SCALE GENOMIC DNA]</scope>
    <source>
        <strain evidence="3">ATCC 33269</strain>
    </source>
</reference>
<evidence type="ECO:0000313" key="4">
    <source>
        <dbReference type="Proteomes" id="UP000005580"/>
    </source>
</evidence>
<dbReference type="SUPFAM" id="SSF49464">
    <property type="entry name" value="Carboxypeptidase regulatory domain-like"/>
    <property type="match status" value="1"/>
</dbReference>
<dbReference type="Proteomes" id="UP000005580">
    <property type="component" value="Unassembled WGS sequence"/>
</dbReference>
<accession>E7RLQ2</accession>
<keyword evidence="4" id="KW-1185">Reference proteome</keyword>
<evidence type="ECO:0000256" key="1">
    <source>
        <dbReference type="PROSITE-ProRule" id="PRU01360"/>
    </source>
</evidence>
<dbReference type="PROSITE" id="PS52016">
    <property type="entry name" value="TONB_DEPENDENT_REC_3"/>
    <property type="match status" value="1"/>
</dbReference>
<sequence>MLTSGHVRAQEAQKKTEYTVSGTVTDGEEPLTGVLISILDKPGGGAVTDIDGKFEIKAEQGDKLIFSYVGFQKQQYVVMGNKSDLAIKLVSDNKIDEVVVTGLGTQRKISTLSAVTTIDTKDLQRPTTSVSNLLGGRVAGVITSLASGEPGKNISDFWIRGIGTFGANASALVLIDGLEGNINDIDPADIESFSVLKDASATAVYGVRGANGVVLINTKHGVADKIQITGRASVTLNRLRRMPDYVGSYDYANLVNEALEVRGETPLYNNVSLDIIKNHLDTDIYPDVNWQDEVVKKTSWNKNFYVSARGGANVAQYFISLGANLEDAAYKVDKSSPYASNVGYNRYTYRTNLDLKLTPTTKLYFGTDGTLTVNNNPGISNTDYIWAAQSYLTPLRLPTVYSNGQYPAVGANAGTSPYVAINRMGRRSSQQFDGKVTLAIDQNLDFITKGLSVRAQGAYDISSYYSESRLIQPALYQAVGRDTKGDLVTILRVASQNASFSKYTNQYRKYHFESTLNYERVFGQDHRVSGLLYYYMSDSKNAQDATSNMSSIPYRYQGISSRLTYGYQDTYMVDVNFGYTGSENFQPGHRFGFFPSLAVGWIPTNYKFVKKALPFLDFLKLRASYGTVGNDQITNKRFPYLTVVQRLNNIPFGSAQVETIQESYIGADNLVWEKAKKFDLGIEGRLFKEQLEFVVDFFHDTRDNIFQQRYQIPMYVGLVSNPFSNVGKMTSFGADGNISYKHRINNNMDFTLRGNFTYAKNDVKHWEENAPRYPYQEVSGYPYGVQRGLKAIGLFKDKRDIETSPVQTFGSYEPGDIKYRDVNGDGLINSDDMVPLDYSSTPLLMYGFGGEFRYKNFTVGILFKGRGKTTVDLNGYGYIPFYGQEYGNVLTQVADPANRWIPMDYALAHGIDPSLAENPNAKYPKLTYGRSANNTQTSDFWHANAWYLRLQEVTLNYTLRTNFLRKIGVSGIDFQLIGENLLIWDDIKIFDPEQAGKRGNVYPIPSTYTLQLYIHF</sequence>
<organism evidence="3 4">
    <name type="scientific">Hoylesella oralis ATCC 33269</name>
    <dbReference type="NCBI Taxonomy" id="873533"/>
    <lineage>
        <taxon>Bacteria</taxon>
        <taxon>Pseudomonadati</taxon>
        <taxon>Bacteroidota</taxon>
        <taxon>Bacteroidia</taxon>
        <taxon>Bacteroidales</taxon>
        <taxon>Prevotellaceae</taxon>
        <taxon>Hoylesella</taxon>
    </lineage>
</organism>
<dbReference type="Pfam" id="PF13715">
    <property type="entry name" value="CarbopepD_reg_2"/>
    <property type="match status" value="1"/>
</dbReference>
<name>E7RLQ2_9BACT</name>
<dbReference type="InterPro" id="IPR037066">
    <property type="entry name" value="Plug_dom_sf"/>
</dbReference>
<dbReference type="eggNOG" id="COG1629">
    <property type="taxonomic scope" value="Bacteria"/>
</dbReference>
<keyword evidence="1" id="KW-0813">Transport</keyword>
<dbReference type="InterPro" id="IPR023996">
    <property type="entry name" value="TonB-dep_OMP_SusC/RagA"/>
</dbReference>
<dbReference type="Gene3D" id="2.170.130.10">
    <property type="entry name" value="TonB-dependent receptor, plug domain"/>
    <property type="match status" value="1"/>
</dbReference>
<protein>
    <submittedName>
        <fullName evidence="3">TonB-linked outer membrane protein, SusC/RagA family</fullName>
    </submittedName>
</protein>
<dbReference type="Pfam" id="PF07715">
    <property type="entry name" value="Plug"/>
    <property type="match status" value="1"/>
</dbReference>
<feature type="domain" description="TonB-dependent receptor plug" evidence="2">
    <location>
        <begin position="108"/>
        <end position="213"/>
    </location>
</feature>
<dbReference type="STRING" id="28134.SAMN05444288_0789"/>
<evidence type="ECO:0000313" key="3">
    <source>
        <dbReference type="EMBL" id="EFZ37683.1"/>
    </source>
</evidence>
<dbReference type="SUPFAM" id="SSF56935">
    <property type="entry name" value="Porins"/>
    <property type="match status" value="1"/>
</dbReference>
<comment type="subcellular location">
    <subcellularLocation>
        <location evidence="1">Cell outer membrane</location>
        <topology evidence="1">Multi-pass membrane protein</topology>
    </subcellularLocation>
</comment>
<dbReference type="AlphaFoldDB" id="E7RLQ2"/>
<dbReference type="InterPro" id="IPR012910">
    <property type="entry name" value="Plug_dom"/>
</dbReference>
<comment type="similarity">
    <text evidence="1">Belongs to the TonB-dependent receptor family.</text>
</comment>
<dbReference type="InterPro" id="IPR008969">
    <property type="entry name" value="CarboxyPept-like_regulatory"/>
</dbReference>